<dbReference type="InterPro" id="IPR013087">
    <property type="entry name" value="Znf_C2H2_type"/>
</dbReference>
<feature type="region of interest" description="Disordered" evidence="6">
    <location>
        <begin position="743"/>
        <end position="792"/>
    </location>
</feature>
<feature type="compositionally biased region" description="Polar residues" evidence="6">
    <location>
        <begin position="665"/>
        <end position="688"/>
    </location>
</feature>
<dbReference type="SMART" id="SM00355">
    <property type="entry name" value="ZnF_C2H2"/>
    <property type="match status" value="2"/>
</dbReference>
<feature type="domain" description="C2H2-type" evidence="7">
    <location>
        <begin position="756"/>
        <end position="785"/>
    </location>
</feature>
<feature type="compositionally biased region" description="Basic and acidic residues" evidence="6">
    <location>
        <begin position="710"/>
        <end position="722"/>
    </location>
</feature>
<dbReference type="GO" id="GO:0031519">
    <property type="term" value="C:PcG protein complex"/>
    <property type="evidence" value="ECO:0007669"/>
    <property type="project" value="TreeGrafter"/>
</dbReference>
<dbReference type="Pfam" id="PF00096">
    <property type="entry name" value="zf-C2H2"/>
    <property type="match status" value="1"/>
</dbReference>
<feature type="region of interest" description="Disordered" evidence="6">
    <location>
        <begin position="502"/>
        <end position="551"/>
    </location>
</feature>
<organism evidence="8 9">
    <name type="scientific">Thanatephorus cucumeris (strain AG1-IB / isolate 7/3/14)</name>
    <name type="common">Lettuce bottom rot fungus</name>
    <name type="synonym">Rhizoctonia solani</name>
    <dbReference type="NCBI Taxonomy" id="1108050"/>
    <lineage>
        <taxon>Eukaryota</taxon>
        <taxon>Fungi</taxon>
        <taxon>Dikarya</taxon>
        <taxon>Basidiomycota</taxon>
        <taxon>Agaricomycotina</taxon>
        <taxon>Agaricomycetes</taxon>
        <taxon>Cantharellales</taxon>
        <taxon>Ceratobasidiaceae</taxon>
        <taxon>Rhizoctonia</taxon>
        <taxon>Rhizoctonia solani AG-1</taxon>
    </lineage>
</organism>
<dbReference type="GO" id="GO:0000981">
    <property type="term" value="F:DNA-binding transcription factor activity, RNA polymerase II-specific"/>
    <property type="evidence" value="ECO:0007669"/>
    <property type="project" value="TreeGrafter"/>
</dbReference>
<keyword evidence="9" id="KW-1185">Reference proteome</keyword>
<evidence type="ECO:0000313" key="8">
    <source>
        <dbReference type="EMBL" id="CEL53601.1"/>
    </source>
</evidence>
<evidence type="ECO:0000256" key="3">
    <source>
        <dbReference type="ARBA" id="ARBA00022771"/>
    </source>
</evidence>
<feature type="compositionally biased region" description="Polar residues" evidence="6">
    <location>
        <begin position="780"/>
        <end position="792"/>
    </location>
</feature>
<dbReference type="GO" id="GO:0008270">
    <property type="term" value="F:zinc ion binding"/>
    <property type="evidence" value="ECO:0007669"/>
    <property type="project" value="UniProtKB-KW"/>
</dbReference>
<keyword evidence="4" id="KW-0862">Zinc</keyword>
<keyword evidence="3 5" id="KW-0863">Zinc-finger</keyword>
<gene>
    <name evidence="8" type="ORF">RSOLAG1IB_06456</name>
</gene>
<dbReference type="AlphaFoldDB" id="A0A0B7F6C1"/>
<keyword evidence="1" id="KW-0479">Metal-binding</keyword>
<dbReference type="STRING" id="1108050.A0A0B7F6C1"/>
<dbReference type="SUPFAM" id="SSF57667">
    <property type="entry name" value="beta-beta-alpha zinc fingers"/>
    <property type="match status" value="1"/>
</dbReference>
<evidence type="ECO:0000256" key="2">
    <source>
        <dbReference type="ARBA" id="ARBA00022737"/>
    </source>
</evidence>
<feature type="domain" description="C2H2-type" evidence="7">
    <location>
        <begin position="727"/>
        <end position="754"/>
    </location>
</feature>
<protein>
    <submittedName>
        <fullName evidence="8">GE13562 gene product from transcript GE13562-RA</fullName>
    </submittedName>
</protein>
<sequence>MDSTSSYNGPAKNSTLFELPGLVAPTNVPGAILSRSKDLNFVEDSDNMSVTTEERPAIPFPSLEARLLGRHSAIEVGEEIVQLKDTAQQPSTDVIRQICFTCDPSTSPLGTIEEYQAERVSSVLRTTSLRHGPKFNADVLSTVITGGISEEIGPIALASTNWKVMGILPFLLLGSQGLLPLPQLDSHKPTRLSFGCEPNKARWIYHDSSSEIHGVTPTSFWFRVILSWERPSPMLDLYLMSYSQVIHFVGTPTDLQADCSSPDSHRITSAEIIVSLVAIGLTLYSRKLCKSVLLAVDQNHAIHSVLQEKESEPLKPTSWPCVTFDEIRHHSETPVSIIITPIQELPAITEDIGGPRELNSGMLGGNSYRNAVHSSGSCSYIRRIKHHEPKGSHPSRWCRLTLRRLGSPKHPKPSSCLVSRSSSRPFYSLPSHVLHNARAHGDSVNSGWVPDGMGYGLGSFDLTGFTDLPLDLGSINGEAFGSGHDPGLGLFEVAEAQNNPPQAFFDGIDIEYGPSTPNPQPQHPDGGDLPTQRAPNAPPPPVPLPSNLQPNVHGPAWNAGFVAGCKAMLQGPGGSHFQPHGDESDWNEGFVAGFTLASQTTGNRLPSKTQRRCDSPEILKRDATLISTTPVSPANNTPLTQPTAGSSNQAALLFSPSISPGLASQPMNRASSASPSLGTLQTAYNSETPDPIAPNNVTPKQKPVPQLEHTPGDSDSVRSSREKVKRHKCDKCAGTFARKYQLDDHKRKHNSQPTPHRCDVPECGKGFTNRANMRRHQKVHTGTTHDNNVTEA</sequence>
<feature type="region of interest" description="Disordered" evidence="6">
    <location>
        <begin position="663"/>
        <end position="725"/>
    </location>
</feature>
<dbReference type="PANTHER" id="PTHR14003">
    <property type="entry name" value="TRANSCRIPTIONAL REPRESSOR PROTEIN YY"/>
    <property type="match status" value="1"/>
</dbReference>
<dbReference type="PANTHER" id="PTHR14003:SF19">
    <property type="entry name" value="YY2 TRANSCRIPTION FACTOR"/>
    <property type="match status" value="1"/>
</dbReference>
<dbReference type="GO" id="GO:0000785">
    <property type="term" value="C:chromatin"/>
    <property type="evidence" value="ECO:0007669"/>
    <property type="project" value="TreeGrafter"/>
</dbReference>
<dbReference type="Proteomes" id="UP000059188">
    <property type="component" value="Unassembled WGS sequence"/>
</dbReference>
<accession>A0A0B7F6C1</accession>
<evidence type="ECO:0000313" key="9">
    <source>
        <dbReference type="Proteomes" id="UP000059188"/>
    </source>
</evidence>
<dbReference type="PROSITE" id="PS50157">
    <property type="entry name" value="ZINC_FINGER_C2H2_2"/>
    <property type="match status" value="2"/>
</dbReference>
<dbReference type="GO" id="GO:0005667">
    <property type="term" value="C:transcription regulator complex"/>
    <property type="evidence" value="ECO:0007669"/>
    <property type="project" value="TreeGrafter"/>
</dbReference>
<reference evidence="8 9" key="1">
    <citation type="submission" date="2014-11" db="EMBL/GenBank/DDBJ databases">
        <authorList>
            <person name="Wibberg Daniel"/>
        </authorList>
    </citation>
    <scope>NUCLEOTIDE SEQUENCE [LARGE SCALE GENOMIC DNA]</scope>
    <source>
        <strain evidence="8">Rhizoctonia solani AG1-IB 7/3/14</strain>
    </source>
</reference>
<evidence type="ECO:0000256" key="1">
    <source>
        <dbReference type="ARBA" id="ARBA00022723"/>
    </source>
</evidence>
<dbReference type="PROSITE" id="PS00028">
    <property type="entry name" value="ZINC_FINGER_C2H2_1"/>
    <property type="match status" value="2"/>
</dbReference>
<keyword evidence="2" id="KW-0677">Repeat</keyword>
<name>A0A0B7F6C1_THACB</name>
<evidence type="ECO:0000256" key="6">
    <source>
        <dbReference type="SAM" id="MobiDB-lite"/>
    </source>
</evidence>
<evidence type="ECO:0000256" key="4">
    <source>
        <dbReference type="ARBA" id="ARBA00022833"/>
    </source>
</evidence>
<dbReference type="GO" id="GO:0000978">
    <property type="term" value="F:RNA polymerase II cis-regulatory region sequence-specific DNA binding"/>
    <property type="evidence" value="ECO:0007669"/>
    <property type="project" value="TreeGrafter"/>
</dbReference>
<dbReference type="Gene3D" id="3.30.160.60">
    <property type="entry name" value="Classic Zinc Finger"/>
    <property type="match status" value="1"/>
</dbReference>
<proteinExistence type="predicted"/>
<evidence type="ECO:0000259" key="7">
    <source>
        <dbReference type="PROSITE" id="PS50157"/>
    </source>
</evidence>
<dbReference type="EMBL" id="LN679112">
    <property type="protein sequence ID" value="CEL53601.1"/>
    <property type="molecule type" value="Genomic_DNA"/>
</dbReference>
<evidence type="ECO:0000256" key="5">
    <source>
        <dbReference type="PROSITE-ProRule" id="PRU00042"/>
    </source>
</evidence>
<dbReference type="InterPro" id="IPR036236">
    <property type="entry name" value="Znf_C2H2_sf"/>
</dbReference>